<proteinExistence type="predicted"/>
<organism evidence="1 2">
    <name type="scientific">Phytohabitans flavus</name>
    <dbReference type="NCBI Taxonomy" id="1076124"/>
    <lineage>
        <taxon>Bacteria</taxon>
        <taxon>Bacillati</taxon>
        <taxon>Actinomycetota</taxon>
        <taxon>Actinomycetes</taxon>
        <taxon>Micromonosporales</taxon>
        <taxon>Micromonosporaceae</taxon>
    </lineage>
</organism>
<dbReference type="EMBL" id="AP022870">
    <property type="protein sequence ID" value="BCB79045.1"/>
    <property type="molecule type" value="Genomic_DNA"/>
</dbReference>
<evidence type="ECO:0000313" key="2">
    <source>
        <dbReference type="Proteomes" id="UP000502508"/>
    </source>
</evidence>
<protein>
    <submittedName>
        <fullName evidence="1">Uncharacterized protein</fullName>
    </submittedName>
</protein>
<name>A0A6F8XYZ3_9ACTN</name>
<sequence length="248" mass="27224">MPPIPTRIGVYIDGYNLYYGGRAVCGRGTPGWRWLDLRALATSLVTAQRGWPGAAIDRIVYCTARIDGATNPSGNADQEVYLRALAETKSVDLIEYGNYVARVKHAPLATRGPGGVPVVVRPEWPIKVQYPTPIIDGEAAFMVSLLHQEEKGTDVNVASHLLMDILEGRVDGVVVMSNDSDLRLPVQVARQRVPVGLVNPRNTPFAGDLAGLPSEGVGNHWWRRLRQDDYYPHQLPDPAGALTKPLDW</sequence>
<reference evidence="1 2" key="1">
    <citation type="submission" date="2020-03" db="EMBL/GenBank/DDBJ databases">
        <title>Whole genome shotgun sequence of Phytohabitans flavus NBRC 107702.</title>
        <authorList>
            <person name="Komaki H."/>
            <person name="Tamura T."/>
        </authorList>
    </citation>
    <scope>NUCLEOTIDE SEQUENCE [LARGE SCALE GENOMIC DNA]</scope>
    <source>
        <strain evidence="1 2">NBRC 107702</strain>
    </source>
</reference>
<evidence type="ECO:0000313" key="1">
    <source>
        <dbReference type="EMBL" id="BCB79045.1"/>
    </source>
</evidence>
<keyword evidence="2" id="KW-1185">Reference proteome</keyword>
<gene>
    <name evidence="1" type="ORF">Pflav_054550</name>
</gene>
<accession>A0A6F8XYZ3</accession>
<dbReference type="CDD" id="cd18722">
    <property type="entry name" value="PIN_NicB-like"/>
    <property type="match status" value="1"/>
</dbReference>
<dbReference type="AlphaFoldDB" id="A0A6F8XYZ3"/>
<dbReference type="Proteomes" id="UP000502508">
    <property type="component" value="Chromosome"/>
</dbReference>
<reference evidence="1 2" key="2">
    <citation type="submission" date="2020-03" db="EMBL/GenBank/DDBJ databases">
        <authorList>
            <person name="Ichikawa N."/>
            <person name="Kimura A."/>
            <person name="Kitahashi Y."/>
            <person name="Uohara A."/>
        </authorList>
    </citation>
    <scope>NUCLEOTIDE SEQUENCE [LARGE SCALE GENOMIC DNA]</scope>
    <source>
        <strain evidence="1 2">NBRC 107702</strain>
    </source>
</reference>
<dbReference type="Gene3D" id="3.40.50.1010">
    <property type="entry name" value="5'-nuclease"/>
    <property type="match status" value="1"/>
</dbReference>
<dbReference type="KEGG" id="pfla:Pflav_054550"/>